<gene>
    <name evidence="3" type="ORF">NP064_07930</name>
</gene>
<dbReference type="Proteomes" id="UP001316189">
    <property type="component" value="Chromosome"/>
</dbReference>
<organism evidence="3 4">
    <name type="scientific">Cellulomonas chengniuliangii</name>
    <dbReference type="NCBI Taxonomy" id="2968084"/>
    <lineage>
        <taxon>Bacteria</taxon>
        <taxon>Bacillati</taxon>
        <taxon>Actinomycetota</taxon>
        <taxon>Actinomycetes</taxon>
        <taxon>Micrococcales</taxon>
        <taxon>Cellulomonadaceae</taxon>
        <taxon>Cellulomonas</taxon>
    </lineage>
</organism>
<feature type="region of interest" description="Disordered" evidence="1">
    <location>
        <begin position="1"/>
        <end position="21"/>
    </location>
</feature>
<protein>
    <submittedName>
        <fullName evidence="3">PilN domain-containing protein</fullName>
    </submittedName>
</protein>
<evidence type="ECO:0000256" key="2">
    <source>
        <dbReference type="SAM" id="Phobius"/>
    </source>
</evidence>
<name>A0ABY5L2C0_9CELL</name>
<keyword evidence="2" id="KW-1133">Transmembrane helix</keyword>
<feature type="transmembrane region" description="Helical" evidence="2">
    <location>
        <begin position="43"/>
        <end position="62"/>
    </location>
</feature>
<keyword evidence="4" id="KW-1185">Reference proteome</keyword>
<dbReference type="EMBL" id="CP101988">
    <property type="protein sequence ID" value="UUI76789.1"/>
    <property type="molecule type" value="Genomic_DNA"/>
</dbReference>
<proteinExistence type="predicted"/>
<evidence type="ECO:0000256" key="1">
    <source>
        <dbReference type="SAM" id="MobiDB-lite"/>
    </source>
</evidence>
<sequence length="230" mass="25132">MTSLLDRSSRRGGPSPTVGGLPQVNLLPPEIRAARALYRVKRLLVMGLAGVLVLVAVGYGVASLRVLAAEDELAEAQDVFATLTERKQEYAEVPVVLNRLRALENAREVGFSTEILWTPYFDAIFVVMPQEVWISSIEASGVTPMQAAPEVVDPLQDPSVMTLKFTGRSLTVPKAGDWLEKLNSIPGFSHAWVSAVETAEDDEDGVYYVIQSSVQVDASAFEHRFVEGEE</sequence>
<accession>A0ABY5L2C0</accession>
<keyword evidence="2" id="KW-0472">Membrane</keyword>
<reference evidence="3 4" key="1">
    <citation type="submission" date="2022-07" db="EMBL/GenBank/DDBJ databases">
        <title>Novel species in genus cellulomonas.</title>
        <authorList>
            <person name="Ye L."/>
        </authorList>
    </citation>
    <scope>NUCLEOTIDE SEQUENCE [LARGE SCALE GENOMIC DNA]</scope>
    <source>
        <strain evidence="4">zg-Y338</strain>
    </source>
</reference>
<dbReference type="RefSeq" id="WP_227569077.1">
    <property type="nucleotide sequence ID" value="NZ_CP101988.1"/>
</dbReference>
<keyword evidence="2" id="KW-0812">Transmembrane</keyword>
<evidence type="ECO:0000313" key="3">
    <source>
        <dbReference type="EMBL" id="UUI76789.1"/>
    </source>
</evidence>
<evidence type="ECO:0000313" key="4">
    <source>
        <dbReference type="Proteomes" id="UP001316189"/>
    </source>
</evidence>